<keyword evidence="6" id="KW-0136">Cellulose degradation</keyword>
<dbReference type="EC" id="1.14.99.56" evidence="15"/>
<evidence type="ECO:0000256" key="11">
    <source>
        <dbReference type="ARBA" id="ARBA00023277"/>
    </source>
</evidence>
<dbReference type="OrthoDB" id="3496539at2759"/>
<dbReference type="GO" id="GO:0046872">
    <property type="term" value="F:metal ion binding"/>
    <property type="evidence" value="ECO:0007669"/>
    <property type="project" value="UniProtKB-KW"/>
</dbReference>
<reference evidence="18 19" key="1">
    <citation type="journal article" date="2019" name="Nat. Ecol. Evol.">
        <title>Megaphylogeny resolves global patterns of mushroom evolution.</title>
        <authorList>
            <person name="Varga T."/>
            <person name="Krizsan K."/>
            <person name="Foldi C."/>
            <person name="Dima B."/>
            <person name="Sanchez-Garcia M."/>
            <person name="Sanchez-Ramirez S."/>
            <person name="Szollosi G.J."/>
            <person name="Szarkandi J.G."/>
            <person name="Papp V."/>
            <person name="Albert L."/>
            <person name="Andreopoulos W."/>
            <person name="Angelini C."/>
            <person name="Antonin V."/>
            <person name="Barry K.W."/>
            <person name="Bougher N.L."/>
            <person name="Buchanan P."/>
            <person name="Buyck B."/>
            <person name="Bense V."/>
            <person name="Catcheside P."/>
            <person name="Chovatia M."/>
            <person name="Cooper J."/>
            <person name="Damon W."/>
            <person name="Desjardin D."/>
            <person name="Finy P."/>
            <person name="Geml J."/>
            <person name="Haridas S."/>
            <person name="Hughes K."/>
            <person name="Justo A."/>
            <person name="Karasinski D."/>
            <person name="Kautmanova I."/>
            <person name="Kiss B."/>
            <person name="Kocsube S."/>
            <person name="Kotiranta H."/>
            <person name="LaButti K.M."/>
            <person name="Lechner B.E."/>
            <person name="Liimatainen K."/>
            <person name="Lipzen A."/>
            <person name="Lukacs Z."/>
            <person name="Mihaltcheva S."/>
            <person name="Morgado L.N."/>
            <person name="Niskanen T."/>
            <person name="Noordeloos M.E."/>
            <person name="Ohm R.A."/>
            <person name="Ortiz-Santana B."/>
            <person name="Ovrebo C."/>
            <person name="Racz N."/>
            <person name="Riley R."/>
            <person name="Savchenko A."/>
            <person name="Shiryaev A."/>
            <person name="Soop K."/>
            <person name="Spirin V."/>
            <person name="Szebenyi C."/>
            <person name="Tomsovsky M."/>
            <person name="Tulloss R.E."/>
            <person name="Uehling J."/>
            <person name="Grigoriev I.V."/>
            <person name="Vagvolgyi C."/>
            <person name="Papp T."/>
            <person name="Martin F.M."/>
            <person name="Miettinen O."/>
            <person name="Hibbett D.S."/>
            <person name="Nagy L.G."/>
        </authorList>
    </citation>
    <scope>NUCLEOTIDE SEQUENCE [LARGE SCALE GENOMIC DNA]</scope>
    <source>
        <strain evidence="18 19">CBS 121175</strain>
    </source>
</reference>
<dbReference type="PANTHER" id="PTHR33353:SF10">
    <property type="entry name" value="ENDO-BETA-1,4-GLUCANASE D"/>
    <property type="match status" value="1"/>
</dbReference>
<evidence type="ECO:0000256" key="15">
    <source>
        <dbReference type="ARBA" id="ARBA00047174"/>
    </source>
</evidence>
<keyword evidence="3" id="KW-0964">Secreted</keyword>
<sequence length="255" mass="27639">MALLRLSFAVLVCAVASAWAHYQFSELTIEGSATGPWLYVRKTDQYDRALRSGIGDPTKDINSLDLRCNNTQINMPSDTATVEAGQTIGFFSNMPAYHHGVHNVYMARAPGNVSEWDGSGEVWFKVHEVAPIVTPGSPIKFPAQNSHTIEFQLPKSLPSGDYLVRAENIALHLALTDGPEFYLSCGQIRVVNGGDGVPGPLVSIPGLYTGEASILEPAFRIDVYSSDPEPFTMPGPVSTCVISECMVANVFTSRM</sequence>
<keyword evidence="7" id="KW-0560">Oxidoreductase</keyword>
<dbReference type="Proteomes" id="UP000307440">
    <property type="component" value="Unassembled WGS sequence"/>
</dbReference>
<keyword evidence="4" id="KW-0479">Metal-binding</keyword>
<dbReference type="STRING" id="230819.A0A5C3KNR7"/>
<evidence type="ECO:0000313" key="19">
    <source>
        <dbReference type="Proteomes" id="UP000307440"/>
    </source>
</evidence>
<keyword evidence="19" id="KW-1185">Reference proteome</keyword>
<keyword evidence="12" id="KW-0624">Polysaccharide degradation</keyword>
<evidence type="ECO:0000256" key="8">
    <source>
        <dbReference type="ARBA" id="ARBA00023008"/>
    </source>
</evidence>
<gene>
    <name evidence="18" type="ORF">FA15DRAFT_596894</name>
</gene>
<evidence type="ECO:0000256" key="13">
    <source>
        <dbReference type="ARBA" id="ARBA00044502"/>
    </source>
</evidence>
<evidence type="ECO:0000259" key="17">
    <source>
        <dbReference type="Pfam" id="PF03443"/>
    </source>
</evidence>
<dbReference type="Gene3D" id="2.70.50.70">
    <property type="match status" value="1"/>
</dbReference>
<evidence type="ECO:0000256" key="16">
    <source>
        <dbReference type="SAM" id="SignalP"/>
    </source>
</evidence>
<dbReference type="PANTHER" id="PTHR33353">
    <property type="entry name" value="PUTATIVE (AFU_ORTHOLOGUE AFUA_1G12560)-RELATED"/>
    <property type="match status" value="1"/>
</dbReference>
<evidence type="ECO:0000256" key="2">
    <source>
        <dbReference type="ARBA" id="ARBA00004613"/>
    </source>
</evidence>
<feature type="domain" description="Auxiliary Activity family 9 catalytic" evidence="17">
    <location>
        <begin position="21"/>
        <end position="213"/>
    </location>
</feature>
<evidence type="ECO:0000256" key="9">
    <source>
        <dbReference type="ARBA" id="ARBA00023033"/>
    </source>
</evidence>
<evidence type="ECO:0000256" key="1">
    <source>
        <dbReference type="ARBA" id="ARBA00001973"/>
    </source>
</evidence>
<evidence type="ECO:0000256" key="12">
    <source>
        <dbReference type="ARBA" id="ARBA00023326"/>
    </source>
</evidence>
<dbReference type="InterPro" id="IPR005103">
    <property type="entry name" value="AA9_LPMO"/>
</dbReference>
<dbReference type="InterPro" id="IPR049892">
    <property type="entry name" value="AA9"/>
</dbReference>
<evidence type="ECO:0000313" key="18">
    <source>
        <dbReference type="EMBL" id="TFK22004.1"/>
    </source>
</evidence>
<keyword evidence="11" id="KW-0119">Carbohydrate metabolism</keyword>
<evidence type="ECO:0000256" key="3">
    <source>
        <dbReference type="ARBA" id="ARBA00022525"/>
    </source>
</evidence>
<evidence type="ECO:0000256" key="14">
    <source>
        <dbReference type="ARBA" id="ARBA00045077"/>
    </source>
</evidence>
<dbReference type="AlphaFoldDB" id="A0A5C3KNR7"/>
<comment type="similarity">
    <text evidence="13">Belongs to the polysaccharide monooxygenase AA9 family.</text>
</comment>
<organism evidence="18 19">
    <name type="scientific">Coprinopsis marcescibilis</name>
    <name type="common">Agaric fungus</name>
    <name type="synonym">Psathyrella marcescibilis</name>
    <dbReference type="NCBI Taxonomy" id="230819"/>
    <lineage>
        <taxon>Eukaryota</taxon>
        <taxon>Fungi</taxon>
        <taxon>Dikarya</taxon>
        <taxon>Basidiomycota</taxon>
        <taxon>Agaricomycotina</taxon>
        <taxon>Agaricomycetes</taxon>
        <taxon>Agaricomycetidae</taxon>
        <taxon>Agaricales</taxon>
        <taxon>Agaricineae</taxon>
        <taxon>Psathyrellaceae</taxon>
        <taxon>Coprinopsis</taxon>
    </lineage>
</organism>
<feature type="chain" id="PRO_5022892293" description="lytic cellulose monooxygenase (C4-dehydrogenating)" evidence="16">
    <location>
        <begin position="21"/>
        <end position="255"/>
    </location>
</feature>
<evidence type="ECO:0000256" key="7">
    <source>
        <dbReference type="ARBA" id="ARBA00023002"/>
    </source>
</evidence>
<evidence type="ECO:0000256" key="4">
    <source>
        <dbReference type="ARBA" id="ARBA00022723"/>
    </source>
</evidence>
<dbReference type="GO" id="GO:0030245">
    <property type="term" value="P:cellulose catabolic process"/>
    <property type="evidence" value="ECO:0007669"/>
    <property type="project" value="UniProtKB-KW"/>
</dbReference>
<dbReference type="GO" id="GO:0004497">
    <property type="term" value="F:monooxygenase activity"/>
    <property type="evidence" value="ECO:0007669"/>
    <property type="project" value="UniProtKB-KW"/>
</dbReference>
<dbReference type="Pfam" id="PF03443">
    <property type="entry name" value="AA9"/>
    <property type="match status" value="1"/>
</dbReference>
<comment type="subcellular location">
    <subcellularLocation>
        <location evidence="2">Secreted</location>
    </subcellularLocation>
</comment>
<feature type="signal peptide" evidence="16">
    <location>
        <begin position="1"/>
        <end position="20"/>
    </location>
</feature>
<name>A0A5C3KNR7_COPMA</name>
<keyword evidence="10" id="KW-1015">Disulfide bond</keyword>
<evidence type="ECO:0000256" key="10">
    <source>
        <dbReference type="ARBA" id="ARBA00023157"/>
    </source>
</evidence>
<keyword evidence="9" id="KW-0503">Monooxygenase</keyword>
<protein>
    <recommendedName>
        <fullName evidence="15">lytic cellulose monooxygenase (C4-dehydrogenating)</fullName>
        <ecNumber evidence="15">1.14.99.56</ecNumber>
    </recommendedName>
</protein>
<keyword evidence="8" id="KW-0186">Copper</keyword>
<comment type="cofactor">
    <cofactor evidence="1">
        <name>Cu(2+)</name>
        <dbReference type="ChEBI" id="CHEBI:29036"/>
    </cofactor>
</comment>
<evidence type="ECO:0000256" key="5">
    <source>
        <dbReference type="ARBA" id="ARBA00022729"/>
    </source>
</evidence>
<dbReference type="EMBL" id="ML210252">
    <property type="protein sequence ID" value="TFK22004.1"/>
    <property type="molecule type" value="Genomic_DNA"/>
</dbReference>
<evidence type="ECO:0000256" key="6">
    <source>
        <dbReference type="ARBA" id="ARBA00023001"/>
    </source>
</evidence>
<keyword evidence="5 16" id="KW-0732">Signal</keyword>
<accession>A0A5C3KNR7</accession>
<dbReference type="CDD" id="cd21175">
    <property type="entry name" value="LPMO_AA9"/>
    <property type="match status" value="1"/>
</dbReference>
<proteinExistence type="inferred from homology"/>
<comment type="catalytic activity">
    <reaction evidence="14">
        <text>[(1-&gt;4)-beta-D-glucosyl]n+m + reduced acceptor + O2 = 4-dehydro-beta-D-glucosyl-[(1-&gt;4)-beta-D-glucosyl]n-1 + [(1-&gt;4)-beta-D-glucosyl]m + acceptor + H2O.</text>
        <dbReference type="EC" id="1.14.99.56"/>
    </reaction>
</comment>
<dbReference type="GO" id="GO:0005576">
    <property type="term" value="C:extracellular region"/>
    <property type="evidence" value="ECO:0007669"/>
    <property type="project" value="UniProtKB-SubCell"/>
</dbReference>